<protein>
    <submittedName>
        <fullName evidence="6">Activating transcription factor 7-interacting protein 2</fullName>
    </submittedName>
</protein>
<evidence type="ECO:0000313" key="7">
    <source>
        <dbReference type="Proteomes" id="UP000052978"/>
    </source>
</evidence>
<dbReference type="InterPro" id="IPR031870">
    <property type="entry name" value="ATF7IP_BD"/>
</dbReference>
<dbReference type="GO" id="GO:0006355">
    <property type="term" value="P:regulation of DNA-templated transcription"/>
    <property type="evidence" value="ECO:0007669"/>
    <property type="project" value="TreeGrafter"/>
</dbReference>
<evidence type="ECO:0000256" key="2">
    <source>
        <dbReference type="ARBA" id="ARBA00023242"/>
    </source>
</evidence>
<proteinExistence type="predicted"/>
<feature type="compositionally biased region" description="Polar residues" evidence="3">
    <location>
        <begin position="125"/>
        <end position="141"/>
    </location>
</feature>
<feature type="region of interest" description="Disordered" evidence="3">
    <location>
        <begin position="573"/>
        <end position="619"/>
    </location>
</feature>
<dbReference type="Pfam" id="PF16788">
    <property type="entry name" value="ATF7IP_BD"/>
    <property type="match status" value="1"/>
</dbReference>
<dbReference type="eggNOG" id="ENOG502S2DM">
    <property type="taxonomic scope" value="Eukaryota"/>
</dbReference>
<comment type="subcellular location">
    <subcellularLocation>
        <location evidence="1">Nucleus</location>
    </subcellularLocation>
</comment>
<dbReference type="InterPro" id="IPR026085">
    <property type="entry name" value="ATF7-int"/>
</dbReference>
<dbReference type="EMBL" id="KE163197">
    <property type="protein sequence ID" value="EPQ11161.1"/>
    <property type="molecule type" value="Genomic_DNA"/>
</dbReference>
<dbReference type="Pfam" id="PF16794">
    <property type="entry name" value="fn3_4"/>
    <property type="match status" value="1"/>
</dbReference>
<name>S7N2D7_MYOBR</name>
<organism evidence="6 7">
    <name type="scientific">Myotis brandtii</name>
    <name type="common">Brandt's bat</name>
    <dbReference type="NCBI Taxonomy" id="109478"/>
    <lineage>
        <taxon>Eukaryota</taxon>
        <taxon>Metazoa</taxon>
        <taxon>Chordata</taxon>
        <taxon>Craniata</taxon>
        <taxon>Vertebrata</taxon>
        <taxon>Euteleostomi</taxon>
        <taxon>Mammalia</taxon>
        <taxon>Eutheria</taxon>
        <taxon>Laurasiatheria</taxon>
        <taxon>Chiroptera</taxon>
        <taxon>Yangochiroptera</taxon>
        <taxon>Vespertilionidae</taxon>
        <taxon>Myotis</taxon>
    </lineage>
</organism>
<feature type="domain" description="Activating transcription factor 7-interacting protein Fn3" evidence="5">
    <location>
        <begin position="492"/>
        <end position="546"/>
    </location>
</feature>
<dbReference type="AlphaFoldDB" id="S7N2D7"/>
<reference evidence="6 7" key="1">
    <citation type="journal article" date="2013" name="Nat. Commun.">
        <title>Genome analysis reveals insights into physiology and longevity of the Brandt's bat Myotis brandtii.</title>
        <authorList>
            <person name="Seim I."/>
            <person name="Fang X."/>
            <person name="Xiong Z."/>
            <person name="Lobanov A.V."/>
            <person name="Huang Z."/>
            <person name="Ma S."/>
            <person name="Feng Y."/>
            <person name="Turanov A.A."/>
            <person name="Zhu Y."/>
            <person name="Lenz T.L."/>
            <person name="Gerashchenko M.V."/>
            <person name="Fan D."/>
            <person name="Hee Yim S."/>
            <person name="Yao X."/>
            <person name="Jordan D."/>
            <person name="Xiong Y."/>
            <person name="Ma Y."/>
            <person name="Lyapunov A.N."/>
            <person name="Chen G."/>
            <person name="Kulakova O.I."/>
            <person name="Sun Y."/>
            <person name="Lee S.G."/>
            <person name="Bronson R.T."/>
            <person name="Moskalev A.A."/>
            <person name="Sunyaev S.R."/>
            <person name="Zhang G."/>
            <person name="Krogh A."/>
            <person name="Wang J."/>
            <person name="Gladyshev V.N."/>
        </authorList>
    </citation>
    <scope>NUCLEOTIDE SEQUENCE [LARGE SCALE GENOMIC DNA]</scope>
</reference>
<feature type="region of interest" description="Disordered" evidence="3">
    <location>
        <begin position="65"/>
        <end position="141"/>
    </location>
</feature>
<evidence type="ECO:0000259" key="4">
    <source>
        <dbReference type="Pfam" id="PF16788"/>
    </source>
</evidence>
<feature type="compositionally biased region" description="Polar residues" evidence="3">
    <location>
        <begin position="68"/>
        <end position="92"/>
    </location>
</feature>
<evidence type="ECO:0000256" key="3">
    <source>
        <dbReference type="SAM" id="MobiDB-lite"/>
    </source>
</evidence>
<evidence type="ECO:0000313" key="6">
    <source>
        <dbReference type="EMBL" id="EPQ11161.1"/>
    </source>
</evidence>
<feature type="compositionally biased region" description="Polar residues" evidence="3">
    <location>
        <begin position="601"/>
        <end position="619"/>
    </location>
</feature>
<feature type="region of interest" description="Disordered" evidence="3">
    <location>
        <begin position="326"/>
        <end position="350"/>
    </location>
</feature>
<dbReference type="PANTHER" id="PTHR23210:SF23">
    <property type="entry name" value="ACTIVATING TRANSCRIPTION FACTOR 7-INTERACTING PROTEIN 2"/>
    <property type="match status" value="1"/>
</dbReference>
<feature type="region of interest" description="Disordered" evidence="3">
    <location>
        <begin position="270"/>
        <end position="289"/>
    </location>
</feature>
<keyword evidence="2" id="KW-0539">Nucleus</keyword>
<dbReference type="PANTHER" id="PTHR23210">
    <property type="entry name" value="ACTIVATING TRANSCRIPTION FACTOR 7 INTERACTING PROTEIN"/>
    <property type="match status" value="1"/>
</dbReference>
<dbReference type="GO" id="GO:0003712">
    <property type="term" value="F:transcription coregulator activity"/>
    <property type="evidence" value="ECO:0007669"/>
    <property type="project" value="TreeGrafter"/>
</dbReference>
<evidence type="ECO:0000256" key="1">
    <source>
        <dbReference type="ARBA" id="ARBA00004123"/>
    </source>
</evidence>
<gene>
    <name evidence="6" type="ORF">D623_10019179</name>
</gene>
<feature type="compositionally biased region" description="Basic and acidic residues" evidence="3">
    <location>
        <begin position="573"/>
        <end position="586"/>
    </location>
</feature>
<sequence length="619" mass="68641">MASPDRSKRKILKAKKTMPASCRKQIEILHKSKNVEALKTAAIGNNVSSDNQNSSVVINNKCRDSENDVSSLDSNKNSACSQKSEVSSQNSIKPLEIDLETRSQSTEEQAVCPYQKPSKPIESPRNLSTQEAKDSQNTSENCNKANVIRSCFEQQEEDCNLKSTSNQQSVLSSVVQMSNSAVINTLDKRVSHLETNSNSASHDKRQNDILILSSDNHFVPVDKISTAVNSVIYSNCTADSLKSEDSYRTYHSIISNGENTESTWLSSLDTDSNNSHNHKKRMFSENKENVKRLKTSEQINENFCVALEKQTALLEQVANSETLNLDKNPVNTLDERKAPVNSGPSNPSEKAIEKIDLSQDHDEAVSESNDDVLLISVENPNLTTPITSNLTDTGKITSGNFNSSNAVTEVMAVEEKSLDFVIDLTKEGLSNCNTESSVSMLESYMKSVSISKETTPMAQNETQVPESFEHLPPLPAPPQSLLDPVDKVRDTLPPQKTELKVKRVLRPRGIALTWNIAKINPKCAPVESYHLFLCHENPGIKLIWKKACESHGFKGRCRDTDTLQTTEERLVPHNRDVTELSGEERWPPVSGPDQPSCWTPEDSTTGIPSSLYSQHQELL</sequence>
<dbReference type="Proteomes" id="UP000052978">
    <property type="component" value="Unassembled WGS sequence"/>
</dbReference>
<accession>S7N2D7</accession>
<dbReference type="InterPro" id="IPR056565">
    <property type="entry name" value="Fn3_ATF7IP"/>
</dbReference>
<dbReference type="GO" id="GO:0005667">
    <property type="term" value="C:transcription regulator complex"/>
    <property type="evidence" value="ECO:0007669"/>
    <property type="project" value="TreeGrafter"/>
</dbReference>
<evidence type="ECO:0000259" key="5">
    <source>
        <dbReference type="Pfam" id="PF16794"/>
    </source>
</evidence>
<dbReference type="GO" id="GO:0005634">
    <property type="term" value="C:nucleus"/>
    <property type="evidence" value="ECO:0007669"/>
    <property type="project" value="UniProtKB-SubCell"/>
</dbReference>
<keyword evidence="7" id="KW-1185">Reference proteome</keyword>
<feature type="domain" description="ATF7-interacting protein protein binding" evidence="4">
    <location>
        <begin position="317"/>
        <end position="416"/>
    </location>
</feature>